<sequence length="83" mass="9726">MTNTIYIQPDFLQQMRVNSLLAPTKKKPESLMTSCFYHTLHKHTFKQQTYFCSSCPPTQTVMLLIVIAVVSWDFPIKIFEVRN</sequence>
<organism evidence="1 2">
    <name type="scientific">Clunio marinus</name>
    <dbReference type="NCBI Taxonomy" id="568069"/>
    <lineage>
        <taxon>Eukaryota</taxon>
        <taxon>Metazoa</taxon>
        <taxon>Ecdysozoa</taxon>
        <taxon>Arthropoda</taxon>
        <taxon>Hexapoda</taxon>
        <taxon>Insecta</taxon>
        <taxon>Pterygota</taxon>
        <taxon>Neoptera</taxon>
        <taxon>Endopterygota</taxon>
        <taxon>Diptera</taxon>
        <taxon>Nematocera</taxon>
        <taxon>Chironomoidea</taxon>
        <taxon>Chironomidae</taxon>
        <taxon>Clunio</taxon>
    </lineage>
</organism>
<proteinExistence type="predicted"/>
<protein>
    <submittedName>
        <fullName evidence="1">CLUMA_CG019862, isoform A</fullName>
    </submittedName>
</protein>
<keyword evidence="2" id="KW-1185">Reference proteome</keyword>
<evidence type="ECO:0000313" key="2">
    <source>
        <dbReference type="Proteomes" id="UP000183832"/>
    </source>
</evidence>
<dbReference type="Proteomes" id="UP000183832">
    <property type="component" value="Unassembled WGS sequence"/>
</dbReference>
<evidence type="ECO:0000313" key="1">
    <source>
        <dbReference type="EMBL" id="CRL06777.1"/>
    </source>
</evidence>
<gene>
    <name evidence="1" type="ORF">CLUMA_CG019862</name>
</gene>
<accession>A0A1J1J7A4</accession>
<dbReference type="EMBL" id="CVRI01000067">
    <property type="protein sequence ID" value="CRL06777.1"/>
    <property type="molecule type" value="Genomic_DNA"/>
</dbReference>
<name>A0A1J1J7A4_9DIPT</name>
<dbReference type="AlphaFoldDB" id="A0A1J1J7A4"/>
<reference evidence="1 2" key="1">
    <citation type="submission" date="2015-04" db="EMBL/GenBank/DDBJ databases">
        <authorList>
            <person name="Syromyatnikov M.Y."/>
            <person name="Popov V.N."/>
        </authorList>
    </citation>
    <scope>NUCLEOTIDE SEQUENCE [LARGE SCALE GENOMIC DNA]</scope>
</reference>